<gene>
    <name evidence="1" type="ORF">CFK37_12425</name>
</gene>
<dbReference type="Proteomes" id="UP000198312">
    <property type="component" value="Chromosome"/>
</dbReference>
<dbReference type="EMBL" id="CP022315">
    <property type="protein sequence ID" value="ASK62895.1"/>
    <property type="molecule type" value="Genomic_DNA"/>
</dbReference>
<dbReference type="RefSeq" id="WP_089062154.1">
    <property type="nucleotide sequence ID" value="NZ_CP022315.1"/>
</dbReference>
<reference evidence="1 2" key="1">
    <citation type="submission" date="2017-07" db="EMBL/GenBank/DDBJ databases">
        <title>Virgibacillus sp. LM2416.</title>
        <authorList>
            <person name="Tak E.J."/>
            <person name="Bae J.-W."/>
        </authorList>
    </citation>
    <scope>NUCLEOTIDE SEQUENCE [LARGE SCALE GENOMIC DNA]</scope>
    <source>
        <strain evidence="1 2">LM2416</strain>
    </source>
</reference>
<protein>
    <submittedName>
        <fullName evidence="1">Hydrolase</fullName>
    </submittedName>
</protein>
<dbReference type="AlphaFoldDB" id="A0A220U4A9"/>
<dbReference type="OrthoDB" id="2706506at2"/>
<keyword evidence="2" id="KW-1185">Reference proteome</keyword>
<name>A0A220U4A9_9BACI</name>
<sequence>MEKKKFYVNIGTQEISQIEYGNNQDFTINATDEEVLLLREKFNDMDQANFRAFFRAHVPIMSYHNDKSNHDYDGGMTGAFEMLYDLGDDQTKEHIEAMGVLSDKRL</sequence>
<proteinExistence type="predicted"/>
<keyword evidence="1" id="KW-0378">Hydrolase</keyword>
<organism evidence="1 2">
    <name type="scientific">Virgibacillus phasianinus</name>
    <dbReference type="NCBI Taxonomy" id="2017483"/>
    <lineage>
        <taxon>Bacteria</taxon>
        <taxon>Bacillati</taxon>
        <taxon>Bacillota</taxon>
        <taxon>Bacilli</taxon>
        <taxon>Bacillales</taxon>
        <taxon>Bacillaceae</taxon>
        <taxon>Virgibacillus</taxon>
    </lineage>
</organism>
<accession>A0A220U4A9</accession>
<evidence type="ECO:0000313" key="1">
    <source>
        <dbReference type="EMBL" id="ASK62895.1"/>
    </source>
</evidence>
<dbReference type="GO" id="GO:0016787">
    <property type="term" value="F:hydrolase activity"/>
    <property type="evidence" value="ECO:0007669"/>
    <property type="project" value="UniProtKB-KW"/>
</dbReference>
<dbReference type="KEGG" id="vil:CFK37_12425"/>
<evidence type="ECO:0000313" key="2">
    <source>
        <dbReference type="Proteomes" id="UP000198312"/>
    </source>
</evidence>